<evidence type="ECO:0000313" key="3">
    <source>
        <dbReference type="Proteomes" id="UP000015102"/>
    </source>
</evidence>
<evidence type="ECO:0000259" key="1">
    <source>
        <dbReference type="Pfam" id="PF03810"/>
    </source>
</evidence>
<dbReference type="InterPro" id="IPR001494">
    <property type="entry name" value="Importin-beta_N"/>
</dbReference>
<dbReference type="Pfam" id="PF03810">
    <property type="entry name" value="IBN_N"/>
    <property type="match status" value="1"/>
</dbReference>
<accession>T1GVS2</accession>
<dbReference type="EMBL" id="CAQQ02146931">
    <property type="status" value="NOT_ANNOTATED_CDS"/>
    <property type="molecule type" value="Genomic_DNA"/>
</dbReference>
<dbReference type="GO" id="GO:0006886">
    <property type="term" value="P:intracellular protein transport"/>
    <property type="evidence" value="ECO:0007669"/>
    <property type="project" value="InterPro"/>
</dbReference>
<dbReference type="InterPro" id="IPR016024">
    <property type="entry name" value="ARM-type_fold"/>
</dbReference>
<dbReference type="GO" id="GO:0031267">
    <property type="term" value="F:small GTPase binding"/>
    <property type="evidence" value="ECO:0007669"/>
    <property type="project" value="InterPro"/>
</dbReference>
<dbReference type="SUPFAM" id="SSF48371">
    <property type="entry name" value="ARM repeat"/>
    <property type="match status" value="1"/>
</dbReference>
<organism evidence="2 3">
    <name type="scientific">Megaselia scalaris</name>
    <name type="common">Humpbacked fly</name>
    <name type="synonym">Phora scalaris</name>
    <dbReference type="NCBI Taxonomy" id="36166"/>
    <lineage>
        <taxon>Eukaryota</taxon>
        <taxon>Metazoa</taxon>
        <taxon>Ecdysozoa</taxon>
        <taxon>Arthropoda</taxon>
        <taxon>Hexapoda</taxon>
        <taxon>Insecta</taxon>
        <taxon>Pterygota</taxon>
        <taxon>Neoptera</taxon>
        <taxon>Endopterygota</taxon>
        <taxon>Diptera</taxon>
        <taxon>Brachycera</taxon>
        <taxon>Muscomorpha</taxon>
        <taxon>Platypezoidea</taxon>
        <taxon>Phoridae</taxon>
        <taxon>Megaseliini</taxon>
        <taxon>Megaselia</taxon>
    </lineage>
</organism>
<feature type="domain" description="Importin N-terminal" evidence="1">
    <location>
        <begin position="19"/>
        <end position="74"/>
    </location>
</feature>
<dbReference type="EnsemblMetazoa" id="MESCA007888-RA">
    <property type="protein sequence ID" value="MESCA007888-PA"/>
    <property type="gene ID" value="MESCA007888"/>
</dbReference>
<proteinExistence type="predicted"/>
<dbReference type="Proteomes" id="UP000015102">
    <property type="component" value="Unassembled WGS sequence"/>
</dbReference>
<keyword evidence="3" id="KW-1185">Reference proteome</keyword>
<dbReference type="Gene3D" id="1.25.10.10">
    <property type="entry name" value="Leucine-rich Repeat Variant"/>
    <property type="match status" value="1"/>
</dbReference>
<dbReference type="AlphaFoldDB" id="T1GVS2"/>
<name>T1GVS2_MEGSC</name>
<sequence length="76" mass="8704">MEQIIANLLVADSDVIQKATNDLQEAFKHPETIPQLCEITVSSKEAQIRQYSAVLLRKRLGKLRNWQMVPPEQQAM</sequence>
<dbReference type="STRING" id="36166.T1GVS2"/>
<evidence type="ECO:0000313" key="2">
    <source>
        <dbReference type="EnsemblMetazoa" id="MESCA007888-PA"/>
    </source>
</evidence>
<protein>
    <recommendedName>
        <fullName evidence="1">Importin N-terminal domain-containing protein</fullName>
    </recommendedName>
</protein>
<reference evidence="2" key="2">
    <citation type="submission" date="2015-06" db="UniProtKB">
        <authorList>
            <consortium name="EnsemblMetazoa"/>
        </authorList>
    </citation>
    <scope>IDENTIFICATION</scope>
</reference>
<reference evidence="3" key="1">
    <citation type="submission" date="2013-02" db="EMBL/GenBank/DDBJ databases">
        <authorList>
            <person name="Hughes D."/>
        </authorList>
    </citation>
    <scope>NUCLEOTIDE SEQUENCE</scope>
    <source>
        <strain>Durham</strain>
        <strain evidence="3">NC isolate 2 -- Noor lab</strain>
    </source>
</reference>
<dbReference type="OMA" id="SIHIVYG"/>
<dbReference type="InterPro" id="IPR011989">
    <property type="entry name" value="ARM-like"/>
</dbReference>
<dbReference type="HOGENOM" id="CLU_2657312_0_0_1"/>